<accession>A0A0A9BDS1</accession>
<reference evidence="1" key="1">
    <citation type="submission" date="2014-09" db="EMBL/GenBank/DDBJ databases">
        <authorList>
            <person name="Magalhaes I.L.F."/>
            <person name="Oliveira U."/>
            <person name="Santos F.R."/>
            <person name="Vidigal T.H.D.A."/>
            <person name="Brescovit A.D."/>
            <person name="Santos A.J."/>
        </authorList>
    </citation>
    <scope>NUCLEOTIDE SEQUENCE</scope>
    <source>
        <tissue evidence="1">Shoot tissue taken approximately 20 cm above the soil surface</tissue>
    </source>
</reference>
<dbReference type="AlphaFoldDB" id="A0A0A9BDS1"/>
<organism evidence="1">
    <name type="scientific">Arundo donax</name>
    <name type="common">Giant reed</name>
    <name type="synonym">Donax arundinaceus</name>
    <dbReference type="NCBI Taxonomy" id="35708"/>
    <lineage>
        <taxon>Eukaryota</taxon>
        <taxon>Viridiplantae</taxon>
        <taxon>Streptophyta</taxon>
        <taxon>Embryophyta</taxon>
        <taxon>Tracheophyta</taxon>
        <taxon>Spermatophyta</taxon>
        <taxon>Magnoliopsida</taxon>
        <taxon>Liliopsida</taxon>
        <taxon>Poales</taxon>
        <taxon>Poaceae</taxon>
        <taxon>PACMAD clade</taxon>
        <taxon>Arundinoideae</taxon>
        <taxon>Arundineae</taxon>
        <taxon>Arundo</taxon>
    </lineage>
</organism>
<reference evidence="1" key="2">
    <citation type="journal article" date="2015" name="Data Brief">
        <title>Shoot transcriptome of the giant reed, Arundo donax.</title>
        <authorList>
            <person name="Barrero R.A."/>
            <person name="Guerrero F.D."/>
            <person name="Moolhuijzen P."/>
            <person name="Goolsby J.A."/>
            <person name="Tidwell J."/>
            <person name="Bellgard S.E."/>
            <person name="Bellgard M.I."/>
        </authorList>
    </citation>
    <scope>NUCLEOTIDE SEQUENCE</scope>
    <source>
        <tissue evidence="1">Shoot tissue taken approximately 20 cm above the soil surface</tissue>
    </source>
</reference>
<proteinExistence type="predicted"/>
<dbReference type="EMBL" id="GBRH01238505">
    <property type="protein sequence ID" value="JAD59390.1"/>
    <property type="molecule type" value="Transcribed_RNA"/>
</dbReference>
<protein>
    <submittedName>
        <fullName evidence="1">Uncharacterized protein</fullName>
    </submittedName>
</protein>
<evidence type="ECO:0000313" key="1">
    <source>
        <dbReference type="EMBL" id="JAD59390.1"/>
    </source>
</evidence>
<sequence length="26" mass="3429">MSCNTLFWFHFFNQLRRHMNFLMMLY</sequence>
<name>A0A0A9BDS1_ARUDO</name>